<accession>A0A8E2DVV3</accession>
<dbReference type="EMBL" id="KV746628">
    <property type="protein sequence ID" value="OCK72766.1"/>
    <property type="molecule type" value="Genomic_DNA"/>
</dbReference>
<protein>
    <submittedName>
        <fullName evidence="1">Uncharacterized protein</fullName>
    </submittedName>
</protein>
<evidence type="ECO:0000313" key="2">
    <source>
        <dbReference type="Proteomes" id="UP000250266"/>
    </source>
</evidence>
<feature type="non-terminal residue" evidence="1">
    <location>
        <position position="66"/>
    </location>
</feature>
<organism evidence="1 2">
    <name type="scientific">Lepidopterella palustris CBS 459.81</name>
    <dbReference type="NCBI Taxonomy" id="1314670"/>
    <lineage>
        <taxon>Eukaryota</taxon>
        <taxon>Fungi</taxon>
        <taxon>Dikarya</taxon>
        <taxon>Ascomycota</taxon>
        <taxon>Pezizomycotina</taxon>
        <taxon>Dothideomycetes</taxon>
        <taxon>Pleosporomycetidae</taxon>
        <taxon>Mytilinidiales</taxon>
        <taxon>Argynnaceae</taxon>
        <taxon>Lepidopterella</taxon>
    </lineage>
</organism>
<dbReference type="Proteomes" id="UP000250266">
    <property type="component" value="Unassembled WGS sequence"/>
</dbReference>
<dbReference type="AlphaFoldDB" id="A0A8E2DVV3"/>
<proteinExistence type="predicted"/>
<evidence type="ECO:0000313" key="1">
    <source>
        <dbReference type="EMBL" id="OCK72766.1"/>
    </source>
</evidence>
<name>A0A8E2DVV3_9PEZI</name>
<gene>
    <name evidence="1" type="ORF">K432DRAFT_315070</name>
</gene>
<reference evidence="1 2" key="1">
    <citation type="journal article" date="2016" name="Nat. Commun.">
        <title>Ectomycorrhizal ecology is imprinted in the genome of the dominant symbiotic fungus Cenococcum geophilum.</title>
        <authorList>
            <consortium name="DOE Joint Genome Institute"/>
            <person name="Peter M."/>
            <person name="Kohler A."/>
            <person name="Ohm R.A."/>
            <person name="Kuo A."/>
            <person name="Krutzmann J."/>
            <person name="Morin E."/>
            <person name="Arend M."/>
            <person name="Barry K.W."/>
            <person name="Binder M."/>
            <person name="Choi C."/>
            <person name="Clum A."/>
            <person name="Copeland A."/>
            <person name="Grisel N."/>
            <person name="Haridas S."/>
            <person name="Kipfer T."/>
            <person name="LaButti K."/>
            <person name="Lindquist E."/>
            <person name="Lipzen A."/>
            <person name="Maire R."/>
            <person name="Meier B."/>
            <person name="Mihaltcheva S."/>
            <person name="Molinier V."/>
            <person name="Murat C."/>
            <person name="Poggeler S."/>
            <person name="Quandt C.A."/>
            <person name="Sperisen C."/>
            <person name="Tritt A."/>
            <person name="Tisserant E."/>
            <person name="Crous P.W."/>
            <person name="Henrissat B."/>
            <person name="Nehls U."/>
            <person name="Egli S."/>
            <person name="Spatafora J.W."/>
            <person name="Grigoriev I.V."/>
            <person name="Martin F.M."/>
        </authorList>
    </citation>
    <scope>NUCLEOTIDE SEQUENCE [LARGE SCALE GENOMIC DNA]</scope>
    <source>
        <strain evidence="1 2">CBS 459.81</strain>
    </source>
</reference>
<keyword evidence="2" id="KW-1185">Reference proteome</keyword>
<sequence length="66" mass="7709">VIRRKSCKRQYIQTKETLIGSSCNSSKKAVKRVCIKRRYSRYSKIRHNSCTCKVEIKNIDNSKASK</sequence>
<dbReference type="OrthoDB" id="3783439at2759"/>